<comment type="caution">
    <text evidence="9">The sequence shown here is derived from an EMBL/GenBank/DDBJ whole genome shotgun (WGS) entry which is preliminary data.</text>
</comment>
<dbReference type="InterPro" id="IPR007329">
    <property type="entry name" value="FMN-bd"/>
</dbReference>
<reference evidence="9" key="1">
    <citation type="journal article" date="2021" name="PeerJ">
        <title>Extensive microbial diversity within the chicken gut microbiome revealed by metagenomics and culture.</title>
        <authorList>
            <person name="Gilroy R."/>
            <person name="Ravi A."/>
            <person name="Getino M."/>
            <person name="Pursley I."/>
            <person name="Horton D.L."/>
            <person name="Alikhan N.F."/>
            <person name="Baker D."/>
            <person name="Gharbi K."/>
            <person name="Hall N."/>
            <person name="Watson M."/>
            <person name="Adriaenssens E.M."/>
            <person name="Foster-Nyarko E."/>
            <person name="Jarju S."/>
            <person name="Secka A."/>
            <person name="Antonio M."/>
            <person name="Oren A."/>
            <person name="Chaudhuri R.R."/>
            <person name="La Ragione R."/>
            <person name="Hildebrand F."/>
            <person name="Pallen M.J."/>
        </authorList>
    </citation>
    <scope>NUCLEOTIDE SEQUENCE</scope>
    <source>
        <strain evidence="9">378</strain>
    </source>
</reference>
<evidence type="ECO:0000256" key="1">
    <source>
        <dbReference type="ARBA" id="ARBA00022448"/>
    </source>
</evidence>
<accession>A0A948THB4</accession>
<feature type="compositionally biased region" description="Low complexity" evidence="6">
    <location>
        <begin position="54"/>
        <end position="72"/>
    </location>
</feature>
<dbReference type="SMART" id="SM00900">
    <property type="entry name" value="FMN_bind"/>
    <property type="match status" value="1"/>
</dbReference>
<feature type="compositionally biased region" description="Low complexity" evidence="6">
    <location>
        <begin position="160"/>
        <end position="172"/>
    </location>
</feature>
<feature type="region of interest" description="Disordered" evidence="6">
    <location>
        <begin position="1"/>
        <end position="172"/>
    </location>
</feature>
<evidence type="ECO:0000313" key="9">
    <source>
        <dbReference type="EMBL" id="MBU3844899.1"/>
    </source>
</evidence>
<name>A0A948THB4_9GAMM</name>
<keyword evidence="7" id="KW-0812">Transmembrane</keyword>
<dbReference type="EMBL" id="JAHLFE010000176">
    <property type="protein sequence ID" value="MBU3844899.1"/>
    <property type="molecule type" value="Genomic_DNA"/>
</dbReference>
<gene>
    <name evidence="9" type="ORF">H9847_08585</name>
</gene>
<dbReference type="PANTHER" id="PTHR36118">
    <property type="entry name" value="ION-TRANSLOCATING OXIDOREDUCTASE COMPLEX SUBUNIT G"/>
    <property type="match status" value="1"/>
</dbReference>
<keyword evidence="5" id="KW-0249">Electron transport</keyword>
<organism evidence="9 10">
    <name type="scientific">Candidatus Anaerobiospirillum pullicola</name>
    <dbReference type="NCBI Taxonomy" id="2838451"/>
    <lineage>
        <taxon>Bacteria</taxon>
        <taxon>Pseudomonadati</taxon>
        <taxon>Pseudomonadota</taxon>
        <taxon>Gammaproteobacteria</taxon>
        <taxon>Aeromonadales</taxon>
        <taxon>Succinivibrionaceae</taxon>
        <taxon>Anaerobiospirillum</taxon>
    </lineage>
</organism>
<evidence type="ECO:0000259" key="8">
    <source>
        <dbReference type="SMART" id="SM00900"/>
    </source>
</evidence>
<dbReference type="GO" id="GO:0005886">
    <property type="term" value="C:plasma membrane"/>
    <property type="evidence" value="ECO:0007669"/>
    <property type="project" value="InterPro"/>
</dbReference>
<dbReference type="Pfam" id="PF04205">
    <property type="entry name" value="FMN_bind"/>
    <property type="match status" value="1"/>
</dbReference>
<evidence type="ECO:0000313" key="10">
    <source>
        <dbReference type="Proteomes" id="UP000733611"/>
    </source>
</evidence>
<dbReference type="PANTHER" id="PTHR36118:SF1">
    <property type="entry name" value="ION-TRANSLOCATING OXIDOREDUCTASE COMPLEX SUBUNIT G"/>
    <property type="match status" value="1"/>
</dbReference>
<dbReference type="GO" id="GO:0010181">
    <property type="term" value="F:FMN binding"/>
    <property type="evidence" value="ECO:0007669"/>
    <property type="project" value="InterPro"/>
</dbReference>
<protein>
    <submittedName>
        <fullName evidence="9">RnfABCDGE type electron transport complex subunit G</fullName>
    </submittedName>
</protein>
<proteinExistence type="predicted"/>
<feature type="compositionally biased region" description="Low complexity" evidence="6">
    <location>
        <begin position="82"/>
        <end position="99"/>
    </location>
</feature>
<dbReference type="GO" id="GO:0009055">
    <property type="term" value="F:electron transfer activity"/>
    <property type="evidence" value="ECO:0007669"/>
    <property type="project" value="InterPro"/>
</dbReference>
<evidence type="ECO:0000256" key="2">
    <source>
        <dbReference type="ARBA" id="ARBA00022553"/>
    </source>
</evidence>
<keyword evidence="7" id="KW-1133">Transmembrane helix</keyword>
<evidence type="ECO:0000256" key="6">
    <source>
        <dbReference type="SAM" id="MobiDB-lite"/>
    </source>
</evidence>
<feature type="transmembrane region" description="Helical" evidence="7">
    <location>
        <begin position="202"/>
        <end position="227"/>
    </location>
</feature>
<evidence type="ECO:0000256" key="4">
    <source>
        <dbReference type="ARBA" id="ARBA00022643"/>
    </source>
</evidence>
<keyword evidence="4" id="KW-0288">FMN</keyword>
<feature type="domain" description="FMN-binding" evidence="8">
    <location>
        <begin position="305"/>
        <end position="394"/>
    </location>
</feature>
<evidence type="ECO:0000256" key="7">
    <source>
        <dbReference type="SAM" id="Phobius"/>
    </source>
</evidence>
<keyword evidence="1" id="KW-0813">Transport</keyword>
<dbReference type="Proteomes" id="UP000733611">
    <property type="component" value="Unassembled WGS sequence"/>
</dbReference>
<dbReference type="InterPro" id="IPR010209">
    <property type="entry name" value="Ion_transpt_RnfG/RsxG"/>
</dbReference>
<feature type="compositionally biased region" description="Basic and acidic residues" evidence="6">
    <location>
        <begin position="35"/>
        <end position="50"/>
    </location>
</feature>
<feature type="compositionally biased region" description="Low complexity" evidence="6">
    <location>
        <begin position="20"/>
        <end position="30"/>
    </location>
</feature>
<feature type="compositionally biased region" description="Basic and acidic residues" evidence="6">
    <location>
        <begin position="115"/>
        <end position="134"/>
    </location>
</feature>
<dbReference type="GO" id="GO:0022900">
    <property type="term" value="P:electron transport chain"/>
    <property type="evidence" value="ECO:0007669"/>
    <property type="project" value="InterPro"/>
</dbReference>
<reference evidence="9" key="2">
    <citation type="submission" date="2021-04" db="EMBL/GenBank/DDBJ databases">
        <authorList>
            <person name="Gilroy R."/>
        </authorList>
    </citation>
    <scope>NUCLEOTIDE SEQUENCE</scope>
    <source>
        <strain evidence="9">378</strain>
    </source>
</reference>
<evidence type="ECO:0000256" key="3">
    <source>
        <dbReference type="ARBA" id="ARBA00022630"/>
    </source>
</evidence>
<keyword evidence="2" id="KW-0597">Phosphoprotein</keyword>
<keyword evidence="7" id="KW-0472">Membrane</keyword>
<keyword evidence="3" id="KW-0285">Flavoprotein</keyword>
<evidence type="ECO:0000256" key="5">
    <source>
        <dbReference type="ARBA" id="ARBA00022982"/>
    </source>
</evidence>
<sequence length="406" mass="42690">MSPQDTKSADQDKAARLKRAAAQARALAAAKKAKAAAETEGKNKDKDKDTTAPVEVTDSAASAASAVSSTTEADADKKAKAARLARAAAQAKALAAAKKAQADKAQAESSSDDTAVEHATKDAAKSDANTDKSPEMAAKATTAPDKAEAKQSATAATQGKAPPKTASATATATATSAAKKKINDQSSAHSDASAKTAGSNKIFGHMLFSGFMLALITAVCTVGILFTQHDTAPFIERNREAQEQALIASLLPEISAREQARGGKLSFECKLLSHPLIGKNLRAYVVRNDRQEIVGYISSYSTSRGYSNPLILIGGLDTNGRISKIDVQLSKETPGIGDKVERRRGNFLDQFDGQSIFSRNWDVKKFGGDFDYITGATVTSRALVLATKDFLEVMAETDVTTLPSCQ</sequence>
<dbReference type="AlphaFoldDB" id="A0A948THB4"/>
<dbReference type="NCBIfam" id="TIGR01947">
    <property type="entry name" value="rnfG"/>
    <property type="match status" value="1"/>
</dbReference>